<evidence type="ECO:0000313" key="3">
    <source>
        <dbReference type="Proteomes" id="UP000025061"/>
    </source>
</evidence>
<evidence type="ECO:0000256" key="1">
    <source>
        <dbReference type="SAM" id="SignalP"/>
    </source>
</evidence>
<gene>
    <name evidence="2" type="ORF">HHI_15443</name>
</gene>
<feature type="chain" id="PRO_5001572011" description="Lipoprotein" evidence="1">
    <location>
        <begin position="21"/>
        <end position="119"/>
    </location>
</feature>
<dbReference type="RefSeq" id="WP_011647272.1">
    <property type="nucleotide sequence ID" value="NZ_ARYI01000017.1"/>
</dbReference>
<evidence type="ECO:0000313" key="2">
    <source>
        <dbReference type="EMBL" id="KCZ87858.1"/>
    </source>
</evidence>
<dbReference type="PATRIC" id="fig|1280951.3.peg.3115"/>
<dbReference type="OrthoDB" id="9920162at2"/>
<name>A0A059FBE6_9PROT</name>
<proteinExistence type="predicted"/>
<comment type="caution">
    <text evidence="2">The sequence shown here is derived from an EMBL/GenBank/DDBJ whole genome shotgun (WGS) entry which is preliminary data.</text>
</comment>
<dbReference type="EMBL" id="ARYI01000017">
    <property type="protein sequence ID" value="KCZ87858.1"/>
    <property type="molecule type" value="Genomic_DNA"/>
</dbReference>
<sequence length="119" mass="12250">MIRNAFLIALAAALAAPAFAQVPPPIRVTAKGKEVVPVLVSQPLPEGAQVLSTPVLQVCHGGGNAVNAVLLSGDPDFDEAETIETVVVPGQCVFISARLVRLTTNSEGGSTAILVQLVR</sequence>
<organism evidence="2 3">
    <name type="scientific">Hyphomonas hirschiana VP5</name>
    <dbReference type="NCBI Taxonomy" id="1280951"/>
    <lineage>
        <taxon>Bacteria</taxon>
        <taxon>Pseudomonadati</taxon>
        <taxon>Pseudomonadota</taxon>
        <taxon>Alphaproteobacteria</taxon>
        <taxon>Hyphomonadales</taxon>
        <taxon>Hyphomonadaceae</taxon>
        <taxon>Hyphomonas</taxon>
    </lineage>
</organism>
<evidence type="ECO:0008006" key="4">
    <source>
        <dbReference type="Google" id="ProtNLM"/>
    </source>
</evidence>
<protein>
    <recommendedName>
        <fullName evidence="4">Lipoprotein</fullName>
    </recommendedName>
</protein>
<keyword evidence="3" id="KW-1185">Reference proteome</keyword>
<dbReference type="AlphaFoldDB" id="A0A059FBE6"/>
<keyword evidence="1" id="KW-0732">Signal</keyword>
<dbReference type="Proteomes" id="UP000025061">
    <property type="component" value="Unassembled WGS sequence"/>
</dbReference>
<reference evidence="2 3" key="1">
    <citation type="submission" date="2013-04" db="EMBL/GenBank/DDBJ databases">
        <title>Hyphomonas hirschiana VP5 Genome Sequencing.</title>
        <authorList>
            <person name="Lai Q."/>
            <person name="Shao Z."/>
        </authorList>
    </citation>
    <scope>NUCLEOTIDE SEQUENCE [LARGE SCALE GENOMIC DNA]</scope>
    <source>
        <strain evidence="2 3">VP5</strain>
    </source>
</reference>
<feature type="signal peptide" evidence="1">
    <location>
        <begin position="1"/>
        <end position="20"/>
    </location>
</feature>
<accession>A0A059FBE6</accession>